<dbReference type="GO" id="GO:0009535">
    <property type="term" value="C:chloroplast thylakoid membrane"/>
    <property type="evidence" value="ECO:0007669"/>
    <property type="project" value="UniProtKB-SubCell"/>
</dbReference>
<dbReference type="GO" id="GO:0015979">
    <property type="term" value="P:photosynthesis"/>
    <property type="evidence" value="ECO:0007669"/>
    <property type="project" value="InterPro"/>
</dbReference>
<dbReference type="GO" id="GO:0019898">
    <property type="term" value="C:extrinsic component of membrane"/>
    <property type="evidence" value="ECO:0007669"/>
    <property type="project" value="InterPro"/>
</dbReference>
<gene>
    <name evidence="3" type="ORF">Scaly_2599000</name>
</gene>
<reference evidence="3" key="2">
    <citation type="journal article" date="2024" name="Plant">
        <title>Genomic evolution and insights into agronomic trait innovations of Sesamum species.</title>
        <authorList>
            <person name="Miao H."/>
            <person name="Wang L."/>
            <person name="Qu L."/>
            <person name="Liu H."/>
            <person name="Sun Y."/>
            <person name="Le M."/>
            <person name="Wang Q."/>
            <person name="Wei S."/>
            <person name="Zheng Y."/>
            <person name="Lin W."/>
            <person name="Duan Y."/>
            <person name="Cao H."/>
            <person name="Xiong S."/>
            <person name="Wang X."/>
            <person name="Wei L."/>
            <person name="Li C."/>
            <person name="Ma Q."/>
            <person name="Ju M."/>
            <person name="Zhao R."/>
            <person name="Li G."/>
            <person name="Mu C."/>
            <person name="Tian Q."/>
            <person name="Mei H."/>
            <person name="Zhang T."/>
            <person name="Gao T."/>
            <person name="Zhang H."/>
        </authorList>
    </citation>
    <scope>NUCLEOTIDE SEQUENCE</scope>
    <source>
        <strain evidence="3">KEN8</strain>
    </source>
</reference>
<comment type="caution">
    <text evidence="3">The sequence shown here is derived from an EMBL/GenBank/DDBJ whole genome shotgun (WGS) entry which is preliminary data.</text>
</comment>
<accession>A0AAW2JDC0</accession>
<reference evidence="3" key="1">
    <citation type="submission" date="2020-06" db="EMBL/GenBank/DDBJ databases">
        <authorList>
            <person name="Li T."/>
            <person name="Hu X."/>
            <person name="Zhang T."/>
            <person name="Song X."/>
            <person name="Zhang H."/>
            <person name="Dai N."/>
            <person name="Sheng W."/>
            <person name="Hou X."/>
            <person name="Wei L."/>
        </authorList>
    </citation>
    <scope>NUCLEOTIDE SEQUENCE</scope>
    <source>
        <strain evidence="3">KEN8</strain>
        <tissue evidence="3">Leaf</tissue>
    </source>
</reference>
<protein>
    <submittedName>
        <fullName evidence="3">PsbP domain-containing protein 1, chloroplastic</fullName>
    </submittedName>
</protein>
<dbReference type="InterPro" id="IPR002683">
    <property type="entry name" value="PsbP_C"/>
</dbReference>
<dbReference type="EMBL" id="JACGWM010001519">
    <property type="protein sequence ID" value="KAL0292228.1"/>
    <property type="molecule type" value="Genomic_DNA"/>
</dbReference>
<dbReference type="GO" id="GO:0005509">
    <property type="term" value="F:calcium ion binding"/>
    <property type="evidence" value="ECO:0007669"/>
    <property type="project" value="InterPro"/>
</dbReference>
<evidence type="ECO:0000313" key="3">
    <source>
        <dbReference type="EMBL" id="KAL0292228.1"/>
    </source>
</evidence>
<feature type="domain" description="PsbP C-terminal" evidence="2">
    <location>
        <begin position="160"/>
        <end position="254"/>
    </location>
</feature>
<proteinExistence type="predicted"/>
<organism evidence="3">
    <name type="scientific">Sesamum calycinum</name>
    <dbReference type="NCBI Taxonomy" id="2727403"/>
    <lineage>
        <taxon>Eukaryota</taxon>
        <taxon>Viridiplantae</taxon>
        <taxon>Streptophyta</taxon>
        <taxon>Embryophyta</taxon>
        <taxon>Tracheophyta</taxon>
        <taxon>Spermatophyta</taxon>
        <taxon>Magnoliopsida</taxon>
        <taxon>eudicotyledons</taxon>
        <taxon>Gunneridae</taxon>
        <taxon>Pentapetalae</taxon>
        <taxon>asterids</taxon>
        <taxon>lamiids</taxon>
        <taxon>Lamiales</taxon>
        <taxon>Pedaliaceae</taxon>
        <taxon>Sesamum</taxon>
    </lineage>
</organism>
<comment type="subcellular location">
    <subcellularLocation>
        <location evidence="1">Plastid</location>
        <location evidence="1">Chloroplast thylakoid membrane</location>
    </subcellularLocation>
</comment>
<dbReference type="GO" id="GO:0009654">
    <property type="term" value="C:photosystem II oxygen evolving complex"/>
    <property type="evidence" value="ECO:0007669"/>
    <property type="project" value="InterPro"/>
</dbReference>
<evidence type="ECO:0000256" key="1">
    <source>
        <dbReference type="ARBA" id="ARBA00004334"/>
    </source>
</evidence>
<dbReference type="PANTHER" id="PTHR31407:SF15">
    <property type="entry name" value="PSBP DOMAIN-CONTAINING PROTEIN 1, CHLOROPLASTIC"/>
    <property type="match status" value="1"/>
</dbReference>
<dbReference type="Pfam" id="PF01789">
    <property type="entry name" value="PsbP"/>
    <property type="match status" value="1"/>
</dbReference>
<dbReference type="SUPFAM" id="SSF55724">
    <property type="entry name" value="Mog1p/PsbP-like"/>
    <property type="match status" value="1"/>
</dbReference>
<dbReference type="Gene3D" id="3.40.1000.10">
    <property type="entry name" value="Mog1/PsbP, alpha/beta/alpha sandwich"/>
    <property type="match status" value="2"/>
</dbReference>
<evidence type="ECO:0000259" key="2">
    <source>
        <dbReference type="Pfam" id="PF01789"/>
    </source>
</evidence>
<dbReference type="GO" id="GO:0015031">
    <property type="term" value="P:protein transport"/>
    <property type="evidence" value="ECO:0007669"/>
    <property type="project" value="UniProtKB-KW"/>
</dbReference>
<dbReference type="PANTHER" id="PTHR31407">
    <property type="match status" value="1"/>
</dbReference>
<dbReference type="InterPro" id="IPR016123">
    <property type="entry name" value="Mog1/PsbP_a/b/a-sand"/>
</dbReference>
<sequence length="259" mass="28996">MSTVSSAALTVSQNPNPLARIASLSSSTSVFLSYNVCNRVGLGLNAYRPRRAKKRGISCNCLSGFGVPELAFGRKKLPEVGGSIGETVESFQQVSFFHKLVRTTLRLHNPLDSGSIIYFDGYSFKYPQNWIQVRGAGADIFFRDPFVLDENISVNISSPSSSRRESGILSTTSKVADDGKLYYEVEVNIKSYANNNELAVMPQDRVARLEWDRRYLSVLGVENNRLYELRLQTPEKSFAEEEKDLREVMNSFRVNKVAA</sequence>
<name>A0AAW2JDC0_9LAMI</name>
<dbReference type="AlphaFoldDB" id="A0AAW2JDC0"/>